<dbReference type="AntiFam" id="ANF00225">
    <property type="entry name" value="Shadow ORF (opposite tuf)"/>
</dbReference>
<dbReference type="EMBL" id="MKGQ01000120">
    <property type="protein sequence ID" value="OKO97733.1"/>
    <property type="molecule type" value="Genomic_DNA"/>
</dbReference>
<comment type="caution">
    <text evidence="2">The sequence shown here is derived from an EMBL/GenBank/DDBJ whole genome shotgun (WGS) entry which is preliminary data.</text>
</comment>
<keyword evidence="1" id="KW-0812">Transmembrane</keyword>
<dbReference type="AlphaFoldDB" id="A0A1Q5TBZ0"/>
<sequence length="311" mass="36434">MTATFIFAQDIHFRFELSVWVDRTWLRQNLTTLNVITLSTTQQNTYVLTCTAFVQQFAEHFNAGTRGFSGFFDTDDFNFVTHFNDTALYTTGNYSTTAGDREHVFDWQQEWLINVTLWFWDVRIQGFCQFDHFRFPLCIAFQRFQRRTTDDWGVVAWEIVLRQQLTYFHFYQFQQLFIINHVTFVQEHDDVRNAYLTTQQDVLTSLWHWAISCSNYQDRAVHLSRTGDHVFHVVGVAWAVNVCVVTSWSIVFYVRSRDGDTTGFFFWCVIDLVECTRATTVSFCQNGSDCSSQGSFTVVNVADSTNVNVRF</sequence>
<keyword evidence="3" id="KW-1185">Reference proteome</keyword>
<proteinExistence type="predicted"/>
<evidence type="ECO:0000313" key="3">
    <source>
        <dbReference type="Proteomes" id="UP000186268"/>
    </source>
</evidence>
<accession>A0A1Q5TBZ0</accession>
<protein>
    <submittedName>
        <fullName evidence="2">Uncharacterized protein</fullName>
    </submittedName>
</protein>
<dbReference type="Proteomes" id="UP000186268">
    <property type="component" value="Unassembled WGS sequence"/>
</dbReference>
<keyword evidence="1" id="KW-0472">Membrane</keyword>
<evidence type="ECO:0000256" key="1">
    <source>
        <dbReference type="SAM" id="Phobius"/>
    </source>
</evidence>
<name>A0A1Q5TBZ0_9GAMM</name>
<keyword evidence="1" id="KW-1133">Transmembrane helix</keyword>
<reference evidence="2 3" key="1">
    <citation type="submission" date="2016-09" db="EMBL/GenBank/DDBJ databases">
        <title>Xenorhabdus thuongxuanensis sp. nov. and Xenorhabdus eapokensis sp. nov., isolated from Steinernema species.</title>
        <authorList>
            <person name="Kaempfer P."/>
            <person name="Tobias N.J."/>
            <person name="Phan Ke L."/>
            <person name="Bode H.B."/>
            <person name="Glaeser S.P."/>
        </authorList>
    </citation>
    <scope>NUCLEOTIDE SEQUENCE [LARGE SCALE GENOMIC DNA]</scope>
    <source>
        <strain evidence="2 3">DL20</strain>
    </source>
</reference>
<organism evidence="2 3">
    <name type="scientific">Xenorhabdus eapokensis</name>
    <dbReference type="NCBI Taxonomy" id="1873482"/>
    <lineage>
        <taxon>Bacteria</taxon>
        <taxon>Pseudomonadati</taxon>
        <taxon>Pseudomonadota</taxon>
        <taxon>Gammaproteobacteria</taxon>
        <taxon>Enterobacterales</taxon>
        <taxon>Morganellaceae</taxon>
        <taxon>Xenorhabdus</taxon>
    </lineage>
</organism>
<evidence type="ECO:0000313" key="2">
    <source>
        <dbReference type="EMBL" id="OKO97733.1"/>
    </source>
</evidence>
<feature type="transmembrane region" description="Helical" evidence="1">
    <location>
        <begin position="230"/>
        <end position="254"/>
    </location>
</feature>
<gene>
    <name evidence="2" type="ORF">Xedl_03906</name>
</gene>